<dbReference type="PANTHER" id="PTHR21447">
    <property type="entry name" value="RING-TYPE DOMAIN-CONTAINING PROTEIN-RELATED"/>
    <property type="match status" value="1"/>
</dbReference>
<dbReference type="GO" id="GO:0045087">
    <property type="term" value="P:innate immune response"/>
    <property type="evidence" value="ECO:0007669"/>
    <property type="project" value="TreeGrafter"/>
</dbReference>
<feature type="domain" description="DUF7809" evidence="1">
    <location>
        <begin position="94"/>
        <end position="244"/>
    </location>
</feature>
<gene>
    <name evidence="2" type="ORF">CAEBREN_11372</name>
</gene>
<dbReference type="Pfam" id="PF25100">
    <property type="entry name" value="DUF7809"/>
    <property type="match status" value="1"/>
</dbReference>
<proteinExistence type="predicted"/>
<name>G0NHW0_CAEBE</name>
<reference evidence="3" key="1">
    <citation type="submission" date="2011-07" db="EMBL/GenBank/DDBJ databases">
        <authorList>
            <consortium name="Caenorhabditis brenneri Sequencing and Analysis Consortium"/>
            <person name="Wilson R.K."/>
        </authorList>
    </citation>
    <scope>NUCLEOTIDE SEQUENCE [LARGE SCALE GENOMIC DNA]</scope>
    <source>
        <strain evidence="3">PB2801</strain>
    </source>
</reference>
<dbReference type="EMBL" id="GL379886">
    <property type="protein sequence ID" value="EGT31485.1"/>
    <property type="molecule type" value="Genomic_DNA"/>
</dbReference>
<dbReference type="AlphaFoldDB" id="G0NHW0"/>
<accession>G0NHW0</accession>
<evidence type="ECO:0000313" key="3">
    <source>
        <dbReference type="Proteomes" id="UP000008068"/>
    </source>
</evidence>
<dbReference type="InParanoid" id="G0NHW0"/>
<dbReference type="InterPro" id="IPR056711">
    <property type="entry name" value="DUF7809"/>
</dbReference>
<dbReference type="GO" id="GO:0045121">
    <property type="term" value="C:membrane raft"/>
    <property type="evidence" value="ECO:0007669"/>
    <property type="project" value="TreeGrafter"/>
</dbReference>
<dbReference type="PANTHER" id="PTHR21447:SF11">
    <property type="entry name" value="RING-TYPE DOMAIN-CONTAINING PROTEIN"/>
    <property type="match status" value="1"/>
</dbReference>
<organism evidence="3">
    <name type="scientific">Caenorhabditis brenneri</name>
    <name type="common">Nematode worm</name>
    <dbReference type="NCBI Taxonomy" id="135651"/>
    <lineage>
        <taxon>Eukaryota</taxon>
        <taxon>Metazoa</taxon>
        <taxon>Ecdysozoa</taxon>
        <taxon>Nematoda</taxon>
        <taxon>Chromadorea</taxon>
        <taxon>Rhabditida</taxon>
        <taxon>Rhabditina</taxon>
        <taxon>Rhabditomorpha</taxon>
        <taxon>Rhabditoidea</taxon>
        <taxon>Rhabditidae</taxon>
        <taxon>Peloderinae</taxon>
        <taxon>Caenorhabditis</taxon>
    </lineage>
</organism>
<sequence>MTFRDTYESILNAYIARDDQEYFKCDSKGFNADFTNTRAGYYAKSEEDMKKELDEFRNFPGAFERFGQEGRAYNLKPVLARTLNQQNNPNSIVFYRQDAFNTVMSQVPFPLKDSDAENVILYILNVYLNYKEMKLQGECQIIEACLADYLSLKEALVKAEKLRSFKITRQNSNIDKVIKQIVEFLKSVSTSIDISLVESKLRRFENVYKFKKCYQMWQIVLNNSIAFIKEIDAFIKARPYYFCLNNYKTPASYRPQLRIFVEEHFEFFLISEILRELEQRKLDGGEFENSLKESLAKDELATISCQKVKLGWESFINEDFKENKILDCPMFMDVDEVERVRTLIIQKVDERYGASLANVEEIRPIGNEGFDYAYLKNQIDELGLDRYDVIMMTSLMVYQHIRYNREGTLTMHDLYDAMEQCQILAYMDDLEMRSKWLDNQEALNRPPLNYFDMSGCFIDPENMPKKSASIFNRTFAQ</sequence>
<protein>
    <recommendedName>
        <fullName evidence="1">DUF7809 domain-containing protein</fullName>
    </recommendedName>
</protein>
<dbReference type="HOGENOM" id="CLU_007994_2_0_1"/>
<evidence type="ECO:0000313" key="2">
    <source>
        <dbReference type="EMBL" id="EGT31485.1"/>
    </source>
</evidence>
<keyword evidence="3" id="KW-1185">Reference proteome</keyword>
<dbReference type="Proteomes" id="UP000008068">
    <property type="component" value="Unassembled WGS sequence"/>
</dbReference>
<evidence type="ECO:0000259" key="1">
    <source>
        <dbReference type="Pfam" id="PF25100"/>
    </source>
</evidence>